<protein>
    <submittedName>
        <fullName evidence="1">Uncharacterized protein</fullName>
    </submittedName>
</protein>
<name>A0A2P2QYV3_RHIMU</name>
<evidence type="ECO:0000313" key="1">
    <source>
        <dbReference type="EMBL" id="MBX72178.1"/>
    </source>
</evidence>
<dbReference type="AlphaFoldDB" id="A0A2P2QYV3"/>
<accession>A0A2P2QYV3</accession>
<reference evidence="1" key="1">
    <citation type="submission" date="2018-02" db="EMBL/GenBank/DDBJ databases">
        <title>Rhizophora mucronata_Transcriptome.</title>
        <authorList>
            <person name="Meera S.P."/>
            <person name="Sreeshan A."/>
            <person name="Augustine A."/>
        </authorList>
    </citation>
    <scope>NUCLEOTIDE SEQUENCE</scope>
    <source>
        <tissue evidence="1">Leaf</tissue>
    </source>
</reference>
<organism evidence="1">
    <name type="scientific">Rhizophora mucronata</name>
    <name type="common">Asiatic mangrove</name>
    <dbReference type="NCBI Taxonomy" id="61149"/>
    <lineage>
        <taxon>Eukaryota</taxon>
        <taxon>Viridiplantae</taxon>
        <taxon>Streptophyta</taxon>
        <taxon>Embryophyta</taxon>
        <taxon>Tracheophyta</taxon>
        <taxon>Spermatophyta</taxon>
        <taxon>Magnoliopsida</taxon>
        <taxon>eudicotyledons</taxon>
        <taxon>Gunneridae</taxon>
        <taxon>Pentapetalae</taxon>
        <taxon>rosids</taxon>
        <taxon>fabids</taxon>
        <taxon>Malpighiales</taxon>
        <taxon>Rhizophoraceae</taxon>
        <taxon>Rhizophora</taxon>
    </lineage>
</organism>
<proteinExistence type="predicted"/>
<dbReference type="EMBL" id="GGEC01091694">
    <property type="protein sequence ID" value="MBX72178.1"/>
    <property type="molecule type" value="Transcribed_RNA"/>
</dbReference>
<sequence>MNLTTEKKEKFEYCFRSGGVCFQVSGLKKDKRRPSNE</sequence>